<reference evidence="3" key="1">
    <citation type="journal article" date="2020" name="Nature">
        <title>Giant virus diversity and host interactions through global metagenomics.</title>
        <authorList>
            <person name="Schulz F."/>
            <person name="Roux S."/>
            <person name="Paez-Espino D."/>
            <person name="Jungbluth S."/>
            <person name="Walsh D.A."/>
            <person name="Denef V.J."/>
            <person name="McMahon K.D."/>
            <person name="Konstantinidis K.T."/>
            <person name="Eloe-Fadrosh E.A."/>
            <person name="Kyrpides N.C."/>
            <person name="Woyke T."/>
        </authorList>
    </citation>
    <scope>NUCLEOTIDE SEQUENCE</scope>
    <source>
        <strain evidence="3">GVMAG-M-3300023184-190</strain>
    </source>
</reference>
<protein>
    <submittedName>
        <fullName evidence="3">Uncharacterized protein</fullName>
    </submittedName>
</protein>
<evidence type="ECO:0000256" key="1">
    <source>
        <dbReference type="SAM" id="MobiDB-lite"/>
    </source>
</evidence>
<feature type="transmembrane region" description="Helical" evidence="2">
    <location>
        <begin position="6"/>
        <end position="23"/>
    </location>
</feature>
<keyword evidence="2" id="KW-0812">Transmembrane</keyword>
<dbReference type="EMBL" id="MN740087">
    <property type="protein sequence ID" value="QHT87367.1"/>
    <property type="molecule type" value="Genomic_DNA"/>
</dbReference>
<dbReference type="AlphaFoldDB" id="A0A6C0I4S2"/>
<evidence type="ECO:0000313" key="3">
    <source>
        <dbReference type="EMBL" id="QHT87367.1"/>
    </source>
</evidence>
<organism evidence="3">
    <name type="scientific">viral metagenome</name>
    <dbReference type="NCBI Taxonomy" id="1070528"/>
    <lineage>
        <taxon>unclassified sequences</taxon>
        <taxon>metagenomes</taxon>
        <taxon>organismal metagenomes</taxon>
    </lineage>
</organism>
<accession>A0A6C0I4S2</accession>
<feature type="region of interest" description="Disordered" evidence="1">
    <location>
        <begin position="114"/>
        <end position="190"/>
    </location>
</feature>
<name>A0A6C0I4S2_9ZZZZ</name>
<proteinExistence type="predicted"/>
<sequence length="306" mass="33330">MNNIFLLVGVIIIFLLGLYWFVFTERDLEREHFEEPNKCPNLLIKRGNILLLYNTNLPIADGTNPIPFFSLDEYINYLAIQKEKNIGQECPVLFLQSESDAQGKDVYKVRPSPFDLQGGLPTTGSPSPTVTSLPTTTTVSPSPTVTSLPTQTPTVTSLPTQTPTPTVTSLPTQTPTVTSLPTQTPTVTSLPTYTVTSTPIPATTASATSAPIDPKSIFNKNMYIGFDPNGQNIGRITELDNIHNAKEKDPVSDNPMDKNWGGVAYTQNEVNSGKYADNEVFKPSLFNPKTVFNPAISNGAPPVDII</sequence>
<keyword evidence="2" id="KW-1133">Transmembrane helix</keyword>
<evidence type="ECO:0000256" key="2">
    <source>
        <dbReference type="SAM" id="Phobius"/>
    </source>
</evidence>
<feature type="compositionally biased region" description="Low complexity" evidence="1">
    <location>
        <begin position="120"/>
        <end position="190"/>
    </location>
</feature>
<keyword evidence="2" id="KW-0472">Membrane</keyword>